<dbReference type="Pfam" id="PF00672">
    <property type="entry name" value="HAMP"/>
    <property type="match status" value="1"/>
</dbReference>
<sequence length="379" mass="39903">MSAARPRPTKPLVSARFRLALSYAAFLVAAGAVLLAGVYVVLRYVPNYPLTAANPSEAHLPIASRSKILTVLVHLSGALLAALALIGITGGWFLAGWVLRPLQRIDEAVRLAAEGRLDHRIRLTGINDEFRRLADAFDHMLDRLDDAFATQERFAANASHELRTPLAVTGTLLDVARQNPDGQDYPALVERLSITNARAVGLTEALLRLADANAVTAAAAPLDLAGTVRAAVREAGDEARRCGVTWDLRLEAAPVLGDGALLAQLAANLVQNAVRHNTAPGTALAATGHDLRRGLATLRIENTGPGYTPGTAARLREPFLRGEGRTRRRDGRGPGAGGGYGLGLALVARVVDVHGGTLDTAPREGGGLVVTVTLPAHPV</sequence>
<dbReference type="Pfam" id="PF02518">
    <property type="entry name" value="HATPase_c"/>
    <property type="match status" value="1"/>
</dbReference>
<feature type="domain" description="Histidine kinase" evidence="24">
    <location>
        <begin position="157"/>
        <end position="378"/>
    </location>
</feature>
<evidence type="ECO:0000256" key="3">
    <source>
        <dbReference type="ARBA" id="ARBA00001946"/>
    </source>
</evidence>
<dbReference type="Proteomes" id="UP001348641">
    <property type="component" value="Unassembled WGS sequence"/>
</dbReference>
<evidence type="ECO:0000256" key="6">
    <source>
        <dbReference type="ARBA" id="ARBA00022475"/>
    </source>
</evidence>
<accession>A0ABU7KXZ3</accession>
<feature type="transmembrane region" description="Helical" evidence="23">
    <location>
        <begin position="21"/>
        <end position="42"/>
    </location>
</feature>
<evidence type="ECO:0000256" key="2">
    <source>
        <dbReference type="ARBA" id="ARBA00001936"/>
    </source>
</evidence>
<feature type="transmembrane region" description="Helical" evidence="23">
    <location>
        <begin position="71"/>
        <end position="95"/>
    </location>
</feature>
<keyword evidence="15" id="KW-0904">Protein phosphatase</keyword>
<keyword evidence="10" id="KW-0547">Nucleotide-binding</keyword>
<evidence type="ECO:0000313" key="26">
    <source>
        <dbReference type="EMBL" id="MEE2054178.1"/>
    </source>
</evidence>
<dbReference type="SUPFAM" id="SSF158472">
    <property type="entry name" value="HAMP domain-like"/>
    <property type="match status" value="1"/>
</dbReference>
<dbReference type="InterPro" id="IPR003660">
    <property type="entry name" value="HAMP_dom"/>
</dbReference>
<keyword evidence="17" id="KW-0902">Two-component regulatory system</keyword>
<comment type="subcellular location">
    <subcellularLocation>
        <location evidence="4">Cell membrane</location>
        <topology evidence="4">Multi-pass membrane protein</topology>
    </subcellularLocation>
</comment>
<comment type="caution">
    <text evidence="26">The sequence shown here is derived from an EMBL/GenBank/DDBJ whole genome shotgun (WGS) entry which is preliminary data.</text>
</comment>
<dbReference type="SUPFAM" id="SSF55874">
    <property type="entry name" value="ATPase domain of HSP90 chaperone/DNA topoisomerase II/histidine kinase"/>
    <property type="match status" value="1"/>
</dbReference>
<dbReference type="EC" id="2.7.13.3" evidence="5"/>
<keyword evidence="18" id="KW-0346">Stress response</keyword>
<evidence type="ECO:0000256" key="18">
    <source>
        <dbReference type="ARBA" id="ARBA00023016"/>
    </source>
</evidence>
<dbReference type="EMBL" id="JAUUCC010000098">
    <property type="protein sequence ID" value="MEE2054178.1"/>
    <property type="molecule type" value="Genomic_DNA"/>
</dbReference>
<keyword evidence="19" id="KW-0843">Virulence</keyword>
<evidence type="ECO:0000256" key="14">
    <source>
        <dbReference type="ARBA" id="ARBA00022842"/>
    </source>
</evidence>
<keyword evidence="20" id="KW-0464">Manganese</keyword>
<evidence type="ECO:0000256" key="16">
    <source>
        <dbReference type="ARBA" id="ARBA00022989"/>
    </source>
</evidence>
<evidence type="ECO:0000256" key="13">
    <source>
        <dbReference type="ARBA" id="ARBA00022840"/>
    </source>
</evidence>
<evidence type="ECO:0000256" key="1">
    <source>
        <dbReference type="ARBA" id="ARBA00000085"/>
    </source>
</evidence>
<dbReference type="Gene3D" id="6.10.340.10">
    <property type="match status" value="1"/>
</dbReference>
<proteinExistence type="predicted"/>
<evidence type="ECO:0000256" key="15">
    <source>
        <dbReference type="ARBA" id="ARBA00022912"/>
    </source>
</evidence>
<dbReference type="SMART" id="SM00388">
    <property type="entry name" value="HisKA"/>
    <property type="match status" value="1"/>
</dbReference>
<protein>
    <recommendedName>
        <fullName evidence="21">Signal transduction histidine-protein kinase/phosphatase MprB</fullName>
        <ecNumber evidence="5">2.7.13.3</ecNumber>
    </recommendedName>
    <alternativeName>
        <fullName evidence="22">Mycobacterial persistence regulator B</fullName>
    </alternativeName>
</protein>
<reference evidence="26 27" key="1">
    <citation type="submission" date="2023-07" db="EMBL/GenBank/DDBJ databases">
        <authorList>
            <person name="Girao M."/>
            <person name="Carvalho M.F."/>
        </authorList>
    </citation>
    <scope>NUCLEOTIDE SEQUENCE [LARGE SCALE GENOMIC DNA]</scope>
    <source>
        <strain evidence="26 27">66/93</strain>
    </source>
</reference>
<evidence type="ECO:0000259" key="25">
    <source>
        <dbReference type="PROSITE" id="PS50885"/>
    </source>
</evidence>
<evidence type="ECO:0000256" key="22">
    <source>
        <dbReference type="ARBA" id="ARBA00041776"/>
    </source>
</evidence>
<evidence type="ECO:0000256" key="19">
    <source>
        <dbReference type="ARBA" id="ARBA00023026"/>
    </source>
</evidence>
<comment type="catalytic activity">
    <reaction evidence="1">
        <text>ATP + protein L-histidine = ADP + protein N-phospho-L-histidine.</text>
        <dbReference type="EC" id="2.7.13.3"/>
    </reaction>
</comment>
<evidence type="ECO:0000256" key="12">
    <source>
        <dbReference type="ARBA" id="ARBA00022801"/>
    </source>
</evidence>
<keyword evidence="11 26" id="KW-0418">Kinase</keyword>
<evidence type="ECO:0000256" key="5">
    <source>
        <dbReference type="ARBA" id="ARBA00012438"/>
    </source>
</evidence>
<gene>
    <name evidence="26" type="ORF">Q8A49_27130</name>
</gene>
<evidence type="ECO:0000256" key="17">
    <source>
        <dbReference type="ARBA" id="ARBA00023012"/>
    </source>
</evidence>
<name>A0ABU7KXZ3_9ACTN</name>
<keyword evidence="13" id="KW-0067">ATP-binding</keyword>
<comment type="cofactor">
    <cofactor evidence="3">
        <name>Mg(2+)</name>
        <dbReference type="ChEBI" id="CHEBI:18420"/>
    </cofactor>
</comment>
<dbReference type="Pfam" id="PF00512">
    <property type="entry name" value="HisKA"/>
    <property type="match status" value="1"/>
</dbReference>
<keyword evidence="9 23" id="KW-0812">Transmembrane</keyword>
<evidence type="ECO:0000256" key="9">
    <source>
        <dbReference type="ARBA" id="ARBA00022692"/>
    </source>
</evidence>
<dbReference type="GO" id="GO:0016301">
    <property type="term" value="F:kinase activity"/>
    <property type="evidence" value="ECO:0007669"/>
    <property type="project" value="UniProtKB-KW"/>
</dbReference>
<dbReference type="InterPro" id="IPR036890">
    <property type="entry name" value="HATPase_C_sf"/>
</dbReference>
<keyword evidence="12" id="KW-0378">Hydrolase</keyword>
<dbReference type="PROSITE" id="PS50109">
    <property type="entry name" value="HIS_KIN"/>
    <property type="match status" value="1"/>
</dbReference>
<evidence type="ECO:0000256" key="20">
    <source>
        <dbReference type="ARBA" id="ARBA00023211"/>
    </source>
</evidence>
<dbReference type="InterPro" id="IPR050980">
    <property type="entry name" value="2C_sensor_his_kinase"/>
</dbReference>
<dbReference type="SMART" id="SM00304">
    <property type="entry name" value="HAMP"/>
    <property type="match status" value="1"/>
</dbReference>
<keyword evidence="16 23" id="KW-1133">Transmembrane helix</keyword>
<evidence type="ECO:0000259" key="24">
    <source>
        <dbReference type="PROSITE" id="PS50109"/>
    </source>
</evidence>
<dbReference type="CDD" id="cd06225">
    <property type="entry name" value="HAMP"/>
    <property type="match status" value="1"/>
</dbReference>
<keyword evidence="23" id="KW-0472">Membrane</keyword>
<dbReference type="PRINTS" id="PR00344">
    <property type="entry name" value="BCTRLSENSOR"/>
</dbReference>
<dbReference type="Gene3D" id="1.10.287.130">
    <property type="match status" value="1"/>
</dbReference>
<evidence type="ECO:0000256" key="8">
    <source>
        <dbReference type="ARBA" id="ARBA00022679"/>
    </source>
</evidence>
<feature type="domain" description="HAMP" evidence="25">
    <location>
        <begin position="96"/>
        <end position="149"/>
    </location>
</feature>
<keyword evidence="8" id="KW-0808">Transferase</keyword>
<comment type="cofactor">
    <cofactor evidence="2">
        <name>Mn(2+)</name>
        <dbReference type="ChEBI" id="CHEBI:29035"/>
    </cofactor>
</comment>
<dbReference type="SUPFAM" id="SSF47384">
    <property type="entry name" value="Homodimeric domain of signal transducing histidine kinase"/>
    <property type="match status" value="1"/>
</dbReference>
<evidence type="ECO:0000256" key="11">
    <source>
        <dbReference type="ARBA" id="ARBA00022777"/>
    </source>
</evidence>
<dbReference type="CDD" id="cd00075">
    <property type="entry name" value="HATPase"/>
    <property type="match status" value="1"/>
</dbReference>
<dbReference type="PANTHER" id="PTHR44936">
    <property type="entry name" value="SENSOR PROTEIN CREC"/>
    <property type="match status" value="1"/>
</dbReference>
<dbReference type="InterPro" id="IPR004358">
    <property type="entry name" value="Sig_transdc_His_kin-like_C"/>
</dbReference>
<evidence type="ECO:0000256" key="4">
    <source>
        <dbReference type="ARBA" id="ARBA00004651"/>
    </source>
</evidence>
<dbReference type="InterPro" id="IPR003661">
    <property type="entry name" value="HisK_dim/P_dom"/>
</dbReference>
<evidence type="ECO:0000256" key="7">
    <source>
        <dbReference type="ARBA" id="ARBA00022553"/>
    </source>
</evidence>
<evidence type="ECO:0000256" key="21">
    <source>
        <dbReference type="ARBA" id="ARBA00040454"/>
    </source>
</evidence>
<dbReference type="Gene3D" id="3.30.565.10">
    <property type="entry name" value="Histidine kinase-like ATPase, C-terminal domain"/>
    <property type="match status" value="1"/>
</dbReference>
<evidence type="ECO:0000256" key="10">
    <source>
        <dbReference type="ARBA" id="ARBA00022741"/>
    </source>
</evidence>
<dbReference type="InterPro" id="IPR005467">
    <property type="entry name" value="His_kinase_dom"/>
</dbReference>
<dbReference type="CDD" id="cd00082">
    <property type="entry name" value="HisKA"/>
    <property type="match status" value="1"/>
</dbReference>
<keyword evidence="7" id="KW-0597">Phosphoprotein</keyword>
<dbReference type="PANTHER" id="PTHR44936:SF9">
    <property type="entry name" value="SENSOR PROTEIN CREC"/>
    <property type="match status" value="1"/>
</dbReference>
<evidence type="ECO:0000256" key="23">
    <source>
        <dbReference type="SAM" id="Phobius"/>
    </source>
</evidence>
<keyword evidence="14" id="KW-0460">Magnesium</keyword>
<keyword evidence="6" id="KW-1003">Cell membrane</keyword>
<dbReference type="InterPro" id="IPR036097">
    <property type="entry name" value="HisK_dim/P_sf"/>
</dbReference>
<dbReference type="RefSeq" id="WP_330161042.1">
    <property type="nucleotide sequence ID" value="NZ_BAAAJA010000010.1"/>
</dbReference>
<evidence type="ECO:0000313" key="27">
    <source>
        <dbReference type="Proteomes" id="UP001348641"/>
    </source>
</evidence>
<dbReference type="SMART" id="SM00387">
    <property type="entry name" value="HATPase_c"/>
    <property type="match status" value="1"/>
</dbReference>
<dbReference type="PROSITE" id="PS50885">
    <property type="entry name" value="HAMP"/>
    <property type="match status" value="1"/>
</dbReference>
<organism evidence="26 27">
    <name type="scientific">Nocardiopsis tropica</name>
    <dbReference type="NCBI Taxonomy" id="109330"/>
    <lineage>
        <taxon>Bacteria</taxon>
        <taxon>Bacillati</taxon>
        <taxon>Actinomycetota</taxon>
        <taxon>Actinomycetes</taxon>
        <taxon>Streptosporangiales</taxon>
        <taxon>Nocardiopsidaceae</taxon>
        <taxon>Nocardiopsis</taxon>
    </lineage>
</organism>
<dbReference type="InterPro" id="IPR003594">
    <property type="entry name" value="HATPase_dom"/>
</dbReference>